<evidence type="ECO:0000256" key="13">
    <source>
        <dbReference type="RuleBase" id="RU361174"/>
    </source>
</evidence>
<dbReference type="SMART" id="SM00633">
    <property type="entry name" value="Glyco_10"/>
    <property type="match status" value="2"/>
</dbReference>
<dbReference type="GO" id="GO:0030248">
    <property type="term" value="F:cellulose binding"/>
    <property type="evidence" value="ECO:0007669"/>
    <property type="project" value="InterPro"/>
</dbReference>
<dbReference type="SUPFAM" id="SSF51445">
    <property type="entry name" value="(Trans)glycosidases"/>
    <property type="match status" value="2"/>
</dbReference>
<reference evidence="17 18" key="1">
    <citation type="submission" date="2015-07" db="EMBL/GenBank/DDBJ databases">
        <authorList>
            <person name="Noorani M."/>
        </authorList>
    </citation>
    <scope>NUCLEOTIDE SEQUENCE [LARGE SCALE GENOMIC DNA]</scope>
    <source>
        <strain evidence="17">BBA 69670</strain>
    </source>
</reference>
<dbReference type="PRINTS" id="PR00134">
    <property type="entry name" value="GLHYDRLASE10"/>
</dbReference>
<comment type="similarity">
    <text evidence="4 13">Belongs to the glycosyl hydrolase 10 (cellulase F) family.</text>
</comment>
<feature type="signal peptide" evidence="14">
    <location>
        <begin position="1"/>
        <end position="23"/>
    </location>
</feature>
<keyword evidence="8 13" id="KW-0378">Hydrolase</keyword>
<sequence>MVQSPGAILACTLLAIVPTLVSAQTGLRGLHNLAKAKGRYFGTATDQLWTSTDSAYLALTGNSSEFGVNTPGNQQKWDATEGSQNVFSFTSADYQVAWGKNHSQALRGHTLVWHSQLPSWVSSGGFDNATLISVMENHISNVAGQDVVNEAFEENGTYRNSVFYNTIGPAYIPIALCAARAADPSAKLYLNDYNTDWTGSKSDAYYDLAKSLLAQGVPLDGIGFQGHLTVNGFERTVQENFQRFADLGLEIAITELDIRMTLPATDALLQAQAENYAYIIKSCFAIPKCVGITTWDTSDDLHTLLPIFDYMIFSNKKLALSVLAAAAIQVQGVAVWGQCGGLTWTGGTTCDSGSYCQYQNDYYSQCVPGTSTATGATSASTTTSSAATPTATGLRGLHALAKAKGRYFGTATDQLWTNTDSTYLAITGNPNEFGVNTPGNQLKWDATEKSRNVFTYTNGDYQVSWAKNHSQVSRAHTLVWHSQLPSWVSSGGFDNATLISIMQNHIANVAGHYKGKVYAWDVVNEMFNDDGTWRTSVFYTTIGPYYIDIALRAARAADPTAKLYLNDYNTDWTGSKSDAMYNLAKDLLARGVPLDGIGFQAHLIVNSFSRTFQANYQRFADLGLDVAITELDIRYTLPQTDALVTAQAENYKYVVNACLAVSHCVGITVWDTSDDYSWIPSVFPGEGNALLFDSNKQPKPAYYSVADALAAATVQGAWSP</sequence>
<dbReference type="InterPro" id="IPR044846">
    <property type="entry name" value="GH10"/>
</dbReference>
<name>A0A0K6FN87_9AGAM</name>
<dbReference type="GO" id="GO:0005576">
    <property type="term" value="C:extracellular region"/>
    <property type="evidence" value="ECO:0007669"/>
    <property type="project" value="UniProtKB-SubCell"/>
</dbReference>
<keyword evidence="5" id="KW-0964">Secreted</keyword>
<evidence type="ECO:0000259" key="15">
    <source>
        <dbReference type="PROSITE" id="PS51164"/>
    </source>
</evidence>
<dbReference type="PROSITE" id="PS00562">
    <property type="entry name" value="CBM1_1"/>
    <property type="match status" value="1"/>
</dbReference>
<evidence type="ECO:0000256" key="8">
    <source>
        <dbReference type="ARBA" id="ARBA00022801"/>
    </source>
</evidence>
<accession>A0A0K6FN87</accession>
<gene>
    <name evidence="17" type="ORF">RSOLAG22IIIB_03086</name>
</gene>
<evidence type="ECO:0000313" key="18">
    <source>
        <dbReference type="Proteomes" id="UP000044841"/>
    </source>
</evidence>
<evidence type="ECO:0000256" key="10">
    <source>
        <dbReference type="ARBA" id="ARBA00023295"/>
    </source>
</evidence>
<dbReference type="EMBL" id="CYGV01000113">
    <property type="protein sequence ID" value="CUA67439.1"/>
    <property type="molecule type" value="Genomic_DNA"/>
</dbReference>
<evidence type="ECO:0000313" key="17">
    <source>
        <dbReference type="EMBL" id="CUA67439.1"/>
    </source>
</evidence>
<keyword evidence="7 14" id="KW-0732">Signal</keyword>
<dbReference type="Pfam" id="PF00734">
    <property type="entry name" value="CBM_1"/>
    <property type="match status" value="1"/>
</dbReference>
<evidence type="ECO:0000256" key="14">
    <source>
        <dbReference type="SAM" id="SignalP"/>
    </source>
</evidence>
<protein>
    <recommendedName>
        <fullName evidence="13">Beta-xylanase</fullName>
        <ecNumber evidence="13">3.2.1.8</ecNumber>
    </recommendedName>
</protein>
<feature type="active site" description="Nucleophile" evidence="12">
    <location>
        <position position="630"/>
    </location>
</feature>
<evidence type="ECO:0000256" key="3">
    <source>
        <dbReference type="ARBA" id="ARBA00004851"/>
    </source>
</evidence>
<keyword evidence="11 13" id="KW-0624">Polysaccharide degradation</keyword>
<feature type="active site" description="Nucleophile" evidence="12">
    <location>
        <position position="255"/>
    </location>
</feature>
<organism evidence="17 18">
    <name type="scientific">Rhizoctonia solani</name>
    <dbReference type="NCBI Taxonomy" id="456999"/>
    <lineage>
        <taxon>Eukaryota</taxon>
        <taxon>Fungi</taxon>
        <taxon>Dikarya</taxon>
        <taxon>Basidiomycota</taxon>
        <taxon>Agaricomycotina</taxon>
        <taxon>Agaricomycetes</taxon>
        <taxon>Cantharellales</taxon>
        <taxon>Ceratobasidiaceae</taxon>
        <taxon>Rhizoctonia</taxon>
    </lineage>
</organism>
<comment type="subcellular location">
    <subcellularLocation>
        <location evidence="2">Secreted</location>
    </subcellularLocation>
</comment>
<dbReference type="PANTHER" id="PTHR31490:SF35">
    <property type="entry name" value="ENDO-1,4-BETA-XYLANASE"/>
    <property type="match status" value="1"/>
</dbReference>
<keyword evidence="18" id="KW-1185">Reference proteome</keyword>
<dbReference type="InterPro" id="IPR035971">
    <property type="entry name" value="CBD_sf"/>
</dbReference>
<dbReference type="SMART" id="SM00236">
    <property type="entry name" value="fCBD"/>
    <property type="match status" value="1"/>
</dbReference>
<evidence type="ECO:0000256" key="4">
    <source>
        <dbReference type="ARBA" id="ARBA00007495"/>
    </source>
</evidence>
<dbReference type="InterPro" id="IPR031158">
    <property type="entry name" value="GH10_AS"/>
</dbReference>
<dbReference type="GO" id="GO:0045493">
    <property type="term" value="P:xylan catabolic process"/>
    <property type="evidence" value="ECO:0007669"/>
    <property type="project" value="UniProtKB-KW"/>
</dbReference>
<feature type="domain" description="GH10" evidence="16">
    <location>
        <begin position="51"/>
        <end position="325"/>
    </location>
</feature>
<evidence type="ECO:0000256" key="7">
    <source>
        <dbReference type="ARBA" id="ARBA00022729"/>
    </source>
</evidence>
<dbReference type="GO" id="GO:0031176">
    <property type="term" value="F:endo-1,4-beta-xylanase activity"/>
    <property type="evidence" value="ECO:0007669"/>
    <property type="project" value="UniProtKB-EC"/>
</dbReference>
<dbReference type="PANTHER" id="PTHR31490">
    <property type="entry name" value="GLYCOSYL HYDROLASE"/>
    <property type="match status" value="1"/>
</dbReference>
<comment type="pathway">
    <text evidence="3">Glycan degradation; xylan degradation.</text>
</comment>
<evidence type="ECO:0000256" key="2">
    <source>
        <dbReference type="ARBA" id="ARBA00004613"/>
    </source>
</evidence>
<dbReference type="InterPro" id="IPR017853">
    <property type="entry name" value="GH"/>
</dbReference>
<evidence type="ECO:0000256" key="9">
    <source>
        <dbReference type="ARBA" id="ARBA00023277"/>
    </source>
</evidence>
<keyword evidence="9 13" id="KW-0119">Carbohydrate metabolism</keyword>
<comment type="catalytic activity">
    <reaction evidence="1 13">
        <text>Endohydrolysis of (1-&gt;4)-beta-D-xylosidic linkages in xylans.</text>
        <dbReference type="EC" id="3.2.1.8"/>
    </reaction>
</comment>
<evidence type="ECO:0000256" key="11">
    <source>
        <dbReference type="ARBA" id="ARBA00023326"/>
    </source>
</evidence>
<dbReference type="SUPFAM" id="SSF57180">
    <property type="entry name" value="Cellulose-binding domain"/>
    <property type="match status" value="1"/>
</dbReference>
<dbReference type="Pfam" id="PF00331">
    <property type="entry name" value="Glyco_hydro_10"/>
    <property type="match status" value="2"/>
</dbReference>
<evidence type="ECO:0000256" key="5">
    <source>
        <dbReference type="ARBA" id="ARBA00022525"/>
    </source>
</evidence>
<evidence type="ECO:0000256" key="1">
    <source>
        <dbReference type="ARBA" id="ARBA00000681"/>
    </source>
</evidence>
<proteinExistence type="inferred from homology"/>
<dbReference type="PROSITE" id="PS51760">
    <property type="entry name" value="GH10_2"/>
    <property type="match status" value="2"/>
</dbReference>
<feature type="chain" id="PRO_5005502139" description="Beta-xylanase" evidence="14">
    <location>
        <begin position="24"/>
        <end position="720"/>
    </location>
</feature>
<dbReference type="Gene3D" id="3.20.20.80">
    <property type="entry name" value="Glycosidases"/>
    <property type="match status" value="2"/>
</dbReference>
<dbReference type="InterPro" id="IPR000254">
    <property type="entry name" value="CBD"/>
</dbReference>
<evidence type="ECO:0000259" key="16">
    <source>
        <dbReference type="PROSITE" id="PS51760"/>
    </source>
</evidence>
<dbReference type="InterPro" id="IPR001000">
    <property type="entry name" value="GH10_dom"/>
</dbReference>
<dbReference type="AlphaFoldDB" id="A0A0K6FN87"/>
<keyword evidence="6 17" id="KW-0858">Xylan degradation</keyword>
<dbReference type="PROSITE" id="PS00591">
    <property type="entry name" value="GH10_1"/>
    <property type="match status" value="2"/>
</dbReference>
<feature type="domain" description="GH10" evidence="16">
    <location>
        <begin position="418"/>
        <end position="708"/>
    </location>
</feature>
<evidence type="ECO:0000256" key="12">
    <source>
        <dbReference type="PROSITE-ProRule" id="PRU10061"/>
    </source>
</evidence>
<feature type="domain" description="CBM1" evidence="15">
    <location>
        <begin position="331"/>
        <end position="367"/>
    </location>
</feature>
<dbReference type="Proteomes" id="UP000044841">
    <property type="component" value="Unassembled WGS sequence"/>
</dbReference>
<dbReference type="EC" id="3.2.1.8" evidence="13"/>
<keyword evidence="10 13" id="KW-0326">Glycosidase</keyword>
<evidence type="ECO:0000256" key="6">
    <source>
        <dbReference type="ARBA" id="ARBA00022651"/>
    </source>
</evidence>
<dbReference type="PROSITE" id="PS51164">
    <property type="entry name" value="CBM1_2"/>
    <property type="match status" value="1"/>
</dbReference>